<dbReference type="EMBL" id="LT607413">
    <property type="protein sequence ID" value="SCE79890.1"/>
    <property type="molecule type" value="Genomic_DNA"/>
</dbReference>
<protein>
    <recommendedName>
        <fullName evidence="4">FXSXX-COOH protein</fullName>
    </recommendedName>
</protein>
<name>A0A1C4V7C1_MICEC</name>
<proteinExistence type="predicted"/>
<accession>A0A1C4V7C1</accession>
<evidence type="ECO:0008006" key="4">
    <source>
        <dbReference type="Google" id="ProtNLM"/>
    </source>
</evidence>
<gene>
    <name evidence="2" type="ORF">GA0070618_1016</name>
</gene>
<sequence length="86" mass="9701">MPERMSSHDGPLISDLLNAEELDPSDLDALPRELLRQSLRRLIDETGEPRGHFLWFPNQTSDPGVAPATGRRRAEVERTERDGHDG</sequence>
<reference evidence="3" key="1">
    <citation type="submission" date="2016-06" db="EMBL/GenBank/DDBJ databases">
        <authorList>
            <person name="Varghese N."/>
            <person name="Submissions Spin"/>
        </authorList>
    </citation>
    <scope>NUCLEOTIDE SEQUENCE [LARGE SCALE GENOMIC DNA]</scope>
    <source>
        <strain evidence="3">DSM 43816</strain>
    </source>
</reference>
<keyword evidence="3" id="KW-1185">Reference proteome</keyword>
<dbReference type="AlphaFoldDB" id="A0A1C4V7C1"/>
<evidence type="ECO:0000256" key="1">
    <source>
        <dbReference type="SAM" id="MobiDB-lite"/>
    </source>
</evidence>
<dbReference type="Proteomes" id="UP000198253">
    <property type="component" value="Chromosome I"/>
</dbReference>
<feature type="region of interest" description="Disordered" evidence="1">
    <location>
        <begin position="50"/>
        <end position="86"/>
    </location>
</feature>
<organism evidence="2 3">
    <name type="scientific">Micromonospora echinospora</name>
    <name type="common">Micromonospora purpurea</name>
    <dbReference type="NCBI Taxonomy" id="1877"/>
    <lineage>
        <taxon>Bacteria</taxon>
        <taxon>Bacillati</taxon>
        <taxon>Actinomycetota</taxon>
        <taxon>Actinomycetes</taxon>
        <taxon>Micromonosporales</taxon>
        <taxon>Micromonosporaceae</taxon>
        <taxon>Micromonospora</taxon>
    </lineage>
</organism>
<feature type="compositionally biased region" description="Basic and acidic residues" evidence="1">
    <location>
        <begin position="72"/>
        <end position="86"/>
    </location>
</feature>
<dbReference type="InParanoid" id="A0A1C4V7C1"/>
<evidence type="ECO:0000313" key="3">
    <source>
        <dbReference type="Proteomes" id="UP000198253"/>
    </source>
</evidence>
<evidence type="ECO:0000313" key="2">
    <source>
        <dbReference type="EMBL" id="SCE79890.1"/>
    </source>
</evidence>